<name>D2BCJ9_STRRD</name>
<dbReference type="AlphaFoldDB" id="D2BCJ9"/>
<keyword evidence="2" id="KW-1185">Reference proteome</keyword>
<evidence type="ECO:0000313" key="2">
    <source>
        <dbReference type="Proteomes" id="UP000002029"/>
    </source>
</evidence>
<keyword evidence="1" id="KW-0808">Transferase</keyword>
<evidence type="ECO:0000313" key="1">
    <source>
        <dbReference type="EMBL" id="ACZ90028.1"/>
    </source>
</evidence>
<dbReference type="EMBL" id="CP001814">
    <property type="protein sequence ID" value="ACZ90028.1"/>
    <property type="molecule type" value="Genomic_DNA"/>
</dbReference>
<sequence length="45" mass="5161">MMDEELILLSPGPARTSQRVKNALLRGDLCHREPEFTGPLSRIRR</sequence>
<dbReference type="GO" id="GO:0008483">
    <property type="term" value="F:transaminase activity"/>
    <property type="evidence" value="ECO:0007669"/>
    <property type="project" value="UniProtKB-KW"/>
</dbReference>
<accession>D2BCJ9</accession>
<keyword evidence="1" id="KW-0032">Aminotransferase</keyword>
<dbReference type="Proteomes" id="UP000002029">
    <property type="component" value="Chromosome"/>
</dbReference>
<reference evidence="1 2" key="1">
    <citation type="journal article" date="2010" name="Stand. Genomic Sci.">
        <title>Complete genome sequence of Streptosporangium roseum type strain (NI 9100).</title>
        <authorList>
            <person name="Nolan M."/>
            <person name="Sikorski J."/>
            <person name="Jando M."/>
            <person name="Lucas S."/>
            <person name="Lapidus A."/>
            <person name="Glavina Del Rio T."/>
            <person name="Chen F."/>
            <person name="Tice H."/>
            <person name="Pitluck S."/>
            <person name="Cheng J.F."/>
            <person name="Chertkov O."/>
            <person name="Sims D."/>
            <person name="Meincke L."/>
            <person name="Brettin T."/>
            <person name="Han C."/>
            <person name="Detter J.C."/>
            <person name="Bruce D."/>
            <person name="Goodwin L."/>
            <person name="Land M."/>
            <person name="Hauser L."/>
            <person name="Chang Y.J."/>
            <person name="Jeffries C.D."/>
            <person name="Ivanova N."/>
            <person name="Mavromatis K."/>
            <person name="Mikhailova N."/>
            <person name="Chen A."/>
            <person name="Palaniappan K."/>
            <person name="Chain P."/>
            <person name="Rohde M."/>
            <person name="Goker M."/>
            <person name="Bristow J."/>
            <person name="Eisen J.A."/>
            <person name="Markowitz V."/>
            <person name="Hugenholtz P."/>
            <person name="Kyrpides N.C."/>
            <person name="Klenk H.P."/>
        </authorList>
    </citation>
    <scope>NUCLEOTIDE SEQUENCE [LARGE SCALE GENOMIC DNA]</scope>
    <source>
        <strain evidence="2">ATCC 12428 / DSM 43021 / JCM 3005 / NI 9100</strain>
    </source>
</reference>
<dbReference type="HOGENOM" id="CLU_3205965_0_0_11"/>
<dbReference type="eggNOG" id="COG0075">
    <property type="taxonomic scope" value="Bacteria"/>
</dbReference>
<dbReference type="RefSeq" id="WP_012893758.1">
    <property type="nucleotide sequence ID" value="NC_013595.1"/>
</dbReference>
<dbReference type="STRING" id="479432.Sros_7342"/>
<gene>
    <name evidence="1" type="ordered locus">Sros_7342</name>
</gene>
<dbReference type="KEGG" id="sro:Sros_7342"/>
<protein>
    <submittedName>
        <fullName evidence="1">Aminotransferase, class V</fullName>
    </submittedName>
</protein>
<organism evidence="1 2">
    <name type="scientific">Streptosporangium roseum (strain ATCC 12428 / DSM 43021 / JCM 3005 / KCTC 9067 / NCIMB 10171 / NRRL 2505 / NI 9100)</name>
    <dbReference type="NCBI Taxonomy" id="479432"/>
    <lineage>
        <taxon>Bacteria</taxon>
        <taxon>Bacillati</taxon>
        <taxon>Actinomycetota</taxon>
        <taxon>Actinomycetes</taxon>
        <taxon>Streptosporangiales</taxon>
        <taxon>Streptosporangiaceae</taxon>
        <taxon>Streptosporangium</taxon>
    </lineage>
</organism>
<proteinExistence type="predicted"/>